<dbReference type="PANTHER" id="PTHR10283">
    <property type="entry name" value="SOLUTE CARRIER FAMILY 13 MEMBER"/>
    <property type="match status" value="1"/>
</dbReference>
<feature type="non-terminal residue" evidence="10">
    <location>
        <position position="1"/>
    </location>
</feature>
<keyword evidence="7" id="KW-0406">Ion transport</keyword>
<keyword evidence="4 9" id="KW-0812">Transmembrane</keyword>
<feature type="non-terminal residue" evidence="10">
    <location>
        <position position="438"/>
    </location>
</feature>
<gene>
    <name evidence="10" type="primary">Slc13a1_0</name>
    <name evidence="10" type="ORF">GTO96_0000370</name>
</gene>
<dbReference type="GO" id="GO:0005886">
    <property type="term" value="C:plasma membrane"/>
    <property type="evidence" value="ECO:0007669"/>
    <property type="project" value="TreeGrafter"/>
</dbReference>
<evidence type="ECO:0000256" key="8">
    <source>
        <dbReference type="SAM" id="MobiDB-lite"/>
    </source>
</evidence>
<dbReference type="PROSITE" id="PS01271">
    <property type="entry name" value="NA_SULFATE"/>
    <property type="match status" value="1"/>
</dbReference>
<evidence type="ECO:0000256" key="7">
    <source>
        <dbReference type="ARBA" id="ARBA00023201"/>
    </source>
</evidence>
<dbReference type="Proteomes" id="UP000886611">
    <property type="component" value="Unassembled WGS sequence"/>
</dbReference>
<name>A0A8X7X6N3_POLSE</name>
<feature type="transmembrane region" description="Helical" evidence="9">
    <location>
        <begin position="311"/>
        <end position="332"/>
    </location>
</feature>
<dbReference type="AlphaFoldDB" id="A0A8X7X6N3"/>
<feature type="region of interest" description="Disordered" evidence="8">
    <location>
        <begin position="1"/>
        <end position="23"/>
    </location>
</feature>
<evidence type="ECO:0000256" key="2">
    <source>
        <dbReference type="ARBA" id="ARBA00006772"/>
    </source>
</evidence>
<dbReference type="InterPro" id="IPR001898">
    <property type="entry name" value="SLC13A/DASS"/>
</dbReference>
<dbReference type="PANTHER" id="PTHR10283:SF137">
    <property type="entry name" value="SLC13A4 PROTEIN"/>
    <property type="match status" value="1"/>
</dbReference>
<feature type="transmembrane region" description="Helical" evidence="9">
    <location>
        <begin position="122"/>
        <end position="149"/>
    </location>
</feature>
<protein>
    <submittedName>
        <fullName evidence="10">S13A1 protein</fullName>
    </submittedName>
</protein>
<reference evidence="10 11" key="1">
    <citation type="journal article" date="2021" name="Cell">
        <title>Tracing the genetic footprints of vertebrate landing in non-teleost ray-finned fishes.</title>
        <authorList>
            <person name="Bi X."/>
            <person name="Wang K."/>
            <person name="Yang L."/>
            <person name="Pan H."/>
            <person name="Jiang H."/>
            <person name="Wei Q."/>
            <person name="Fang M."/>
            <person name="Yu H."/>
            <person name="Zhu C."/>
            <person name="Cai Y."/>
            <person name="He Y."/>
            <person name="Gan X."/>
            <person name="Zeng H."/>
            <person name="Yu D."/>
            <person name="Zhu Y."/>
            <person name="Jiang H."/>
            <person name="Qiu Q."/>
            <person name="Yang H."/>
            <person name="Zhang Y.E."/>
            <person name="Wang W."/>
            <person name="Zhu M."/>
            <person name="He S."/>
            <person name="Zhang G."/>
        </authorList>
    </citation>
    <scope>NUCLEOTIDE SEQUENCE [LARGE SCALE GENOMIC DNA]</scope>
    <source>
        <strain evidence="10">Bchr_013</strain>
    </source>
</reference>
<dbReference type="Pfam" id="PF00939">
    <property type="entry name" value="Na_sulph_symp"/>
    <property type="match status" value="1"/>
</dbReference>
<accession>A0A8X7X6N3</accession>
<evidence type="ECO:0000313" key="10">
    <source>
        <dbReference type="EMBL" id="KAG2463278.1"/>
    </source>
</evidence>
<dbReference type="InterPro" id="IPR031312">
    <property type="entry name" value="Na/sul_symport_CS"/>
</dbReference>
<dbReference type="EMBL" id="JAATIS010004040">
    <property type="protein sequence ID" value="KAG2463278.1"/>
    <property type="molecule type" value="Genomic_DNA"/>
</dbReference>
<evidence type="ECO:0000313" key="11">
    <source>
        <dbReference type="Proteomes" id="UP000886611"/>
    </source>
</evidence>
<evidence type="ECO:0000256" key="9">
    <source>
        <dbReference type="SAM" id="Phobius"/>
    </source>
</evidence>
<keyword evidence="11" id="KW-1185">Reference proteome</keyword>
<evidence type="ECO:0000256" key="1">
    <source>
        <dbReference type="ARBA" id="ARBA00004141"/>
    </source>
</evidence>
<sequence length="438" mass="48670">MKCASKEDGVEFENDNSNDQKKRLETSCESNGIMEFCTVSTGDFDEEKQPFRGFTSTNKTTGQPYKTKKDHMMCKALSLSIAYSSTIGGMTTITGTSTNLIFAEQFDTRYPDCKCINFGSWFIFSFPAAVIILIFSWIWMYWLFLDLNLKELFPFKRKKVSKKEDVSRKLIKEEYDRLGGISYQEIITLVIFTLMALSWFTRDPGFIPGWESLFGPKGFKTDATSGVLLGFLLFIIPSKKPKLFSWPFKGGESKTDDDSPSEPMISWREFESAMPWQIVILVGGGFALAKGCQDSGLSNLIGSKLEPLSNLPVWVTILLTCLIVTTVTEVASNPATITIFQPILCTLAEGINVNPLFIVIPATISTSCAFLLPVANPPNAIVFSYGHLKVLDMVKAGLGVNIISIICVLLAVFLWGVPLFNLNSFPKWAPLKNVTLSP</sequence>
<evidence type="ECO:0000256" key="6">
    <source>
        <dbReference type="ARBA" id="ARBA00023136"/>
    </source>
</evidence>
<organism evidence="10 11">
    <name type="scientific">Polypterus senegalus</name>
    <name type="common">Senegal bichir</name>
    <dbReference type="NCBI Taxonomy" id="55291"/>
    <lineage>
        <taxon>Eukaryota</taxon>
        <taxon>Metazoa</taxon>
        <taxon>Chordata</taxon>
        <taxon>Craniata</taxon>
        <taxon>Vertebrata</taxon>
        <taxon>Euteleostomi</taxon>
        <taxon>Actinopterygii</taxon>
        <taxon>Polypteriformes</taxon>
        <taxon>Polypteridae</taxon>
        <taxon>Polypterus</taxon>
    </lineage>
</organism>
<feature type="transmembrane region" description="Helical" evidence="9">
    <location>
        <begin position="76"/>
        <end position="102"/>
    </location>
</feature>
<feature type="transmembrane region" description="Helical" evidence="9">
    <location>
        <begin position="178"/>
        <end position="199"/>
    </location>
</feature>
<feature type="transmembrane region" description="Helical" evidence="9">
    <location>
        <begin position="396"/>
        <end position="417"/>
    </location>
</feature>
<comment type="similarity">
    <text evidence="2">Belongs to the SLC13A/DASS transporter (TC 2.A.47) family. NADC subfamily.</text>
</comment>
<keyword evidence="6 9" id="KW-0472">Membrane</keyword>
<evidence type="ECO:0000256" key="3">
    <source>
        <dbReference type="ARBA" id="ARBA00022448"/>
    </source>
</evidence>
<comment type="subcellular location">
    <subcellularLocation>
        <location evidence="1">Membrane</location>
        <topology evidence="1">Multi-pass membrane protein</topology>
    </subcellularLocation>
</comment>
<keyword evidence="5 9" id="KW-1133">Transmembrane helix</keyword>
<dbReference type="GO" id="GO:0015382">
    <property type="term" value="F:sodium:sulfate symporter activity"/>
    <property type="evidence" value="ECO:0007669"/>
    <property type="project" value="TreeGrafter"/>
</dbReference>
<proteinExistence type="inferred from homology"/>
<comment type="caution">
    <text evidence="10">The sequence shown here is derived from an EMBL/GenBank/DDBJ whole genome shotgun (WGS) entry which is preliminary data.</text>
</comment>
<evidence type="ECO:0000256" key="4">
    <source>
        <dbReference type="ARBA" id="ARBA00022692"/>
    </source>
</evidence>
<feature type="transmembrane region" description="Helical" evidence="9">
    <location>
        <begin position="353"/>
        <end position="376"/>
    </location>
</feature>
<evidence type="ECO:0000256" key="5">
    <source>
        <dbReference type="ARBA" id="ARBA00022989"/>
    </source>
</evidence>
<keyword evidence="7" id="KW-0739">Sodium transport</keyword>
<keyword evidence="3" id="KW-0813">Transport</keyword>
<keyword evidence="7" id="KW-0915">Sodium</keyword>